<dbReference type="EMBL" id="CP123872">
    <property type="protein sequence ID" value="WND03395.1"/>
    <property type="molecule type" value="Genomic_DNA"/>
</dbReference>
<dbReference type="Proteomes" id="UP001268683">
    <property type="component" value="Chromosome"/>
</dbReference>
<keyword evidence="2" id="KW-1185">Reference proteome</keyword>
<dbReference type="RefSeq" id="WP_310799248.1">
    <property type="nucleotide sequence ID" value="NZ_CP123872.1"/>
</dbReference>
<organism evidence="1 2">
    <name type="scientific">Temperatibacter marinus</name>
    <dbReference type="NCBI Taxonomy" id="1456591"/>
    <lineage>
        <taxon>Bacteria</taxon>
        <taxon>Pseudomonadati</taxon>
        <taxon>Pseudomonadota</taxon>
        <taxon>Alphaproteobacteria</taxon>
        <taxon>Kordiimonadales</taxon>
        <taxon>Temperatibacteraceae</taxon>
        <taxon>Temperatibacter</taxon>
    </lineage>
</organism>
<sequence>MKAFLWGFSGITALVLLHLWPTQEDVWLVHFPETSSQSVNIASLLTMEGTIINAQTAHRYLFKPSRLDNWLDLYKLGAVLVINAEGASGCSSPRSENEFVNSLNY</sequence>
<evidence type="ECO:0000313" key="1">
    <source>
        <dbReference type="EMBL" id="WND03395.1"/>
    </source>
</evidence>
<gene>
    <name evidence="1" type="ORF">QGN29_03300</name>
</gene>
<dbReference type="AlphaFoldDB" id="A0AA52HB47"/>
<accession>A0AA52HB47</accession>
<name>A0AA52HB47_9PROT</name>
<evidence type="ECO:0000313" key="2">
    <source>
        <dbReference type="Proteomes" id="UP001268683"/>
    </source>
</evidence>
<reference evidence="1" key="1">
    <citation type="submission" date="2023-04" db="EMBL/GenBank/DDBJ databases">
        <title>Complete genome sequence of Temperatibacter marinus.</title>
        <authorList>
            <person name="Rong J.-C."/>
            <person name="Yi M.-L."/>
            <person name="Zhao Q."/>
        </authorList>
    </citation>
    <scope>NUCLEOTIDE SEQUENCE</scope>
    <source>
        <strain evidence="1">NBRC 110045</strain>
    </source>
</reference>
<dbReference type="KEGG" id="tmk:QGN29_03300"/>
<protein>
    <submittedName>
        <fullName evidence="1">Uncharacterized protein</fullName>
    </submittedName>
</protein>
<proteinExistence type="predicted"/>